<evidence type="ECO:0000259" key="4">
    <source>
        <dbReference type="PROSITE" id="PS50043"/>
    </source>
</evidence>
<dbReference type="PROSITE" id="PS00622">
    <property type="entry name" value="HTH_LUXR_1"/>
    <property type="match status" value="1"/>
</dbReference>
<evidence type="ECO:0000256" key="1">
    <source>
        <dbReference type="ARBA" id="ARBA00023015"/>
    </source>
</evidence>
<dbReference type="InterPro" id="IPR019734">
    <property type="entry name" value="TPR_rpt"/>
</dbReference>
<dbReference type="EMBL" id="CP021983">
    <property type="protein sequence ID" value="ASC73697.1"/>
    <property type="molecule type" value="Genomic_DNA"/>
</dbReference>
<dbReference type="SUPFAM" id="SSF52540">
    <property type="entry name" value="P-loop containing nucleoside triphosphate hydrolases"/>
    <property type="match status" value="1"/>
</dbReference>
<dbReference type="InterPro" id="IPR027417">
    <property type="entry name" value="P-loop_NTPase"/>
</dbReference>
<keyword evidence="2" id="KW-0238">DNA-binding</keyword>
<dbReference type="Pfam" id="PF17874">
    <property type="entry name" value="TPR_MalT"/>
    <property type="match status" value="1"/>
</dbReference>
<dbReference type="Gene3D" id="3.40.50.300">
    <property type="entry name" value="P-loop containing nucleotide triphosphate hydrolases"/>
    <property type="match status" value="1"/>
</dbReference>
<dbReference type="InterPro" id="IPR011990">
    <property type="entry name" value="TPR-like_helical_dom_sf"/>
</dbReference>
<dbReference type="STRING" id="1641165.XM38_19500"/>
<protein>
    <recommendedName>
        <fullName evidence="4">HTH luxR-type domain-containing protein</fullName>
    </recommendedName>
</protein>
<name>A0A1Z3HU92_9CYAN</name>
<dbReference type="Pfam" id="PF00196">
    <property type="entry name" value="GerE"/>
    <property type="match status" value="1"/>
</dbReference>
<dbReference type="AlphaFoldDB" id="A0A1Z3HU92"/>
<dbReference type="CDD" id="cd06170">
    <property type="entry name" value="LuxR_C_like"/>
    <property type="match status" value="1"/>
</dbReference>
<evidence type="ECO:0000256" key="3">
    <source>
        <dbReference type="ARBA" id="ARBA00023163"/>
    </source>
</evidence>
<organism evidence="5 6">
    <name type="scientific">Halomicronema hongdechloris C2206</name>
    <dbReference type="NCBI Taxonomy" id="1641165"/>
    <lineage>
        <taxon>Bacteria</taxon>
        <taxon>Bacillati</taxon>
        <taxon>Cyanobacteriota</taxon>
        <taxon>Cyanophyceae</taxon>
        <taxon>Nodosilineales</taxon>
        <taxon>Nodosilineaceae</taxon>
        <taxon>Halomicronema</taxon>
    </lineage>
</organism>
<keyword evidence="3" id="KW-0804">Transcription</keyword>
<evidence type="ECO:0000313" key="5">
    <source>
        <dbReference type="EMBL" id="ASC73697.1"/>
    </source>
</evidence>
<dbReference type="PANTHER" id="PTHR44688:SF16">
    <property type="entry name" value="DNA-BINDING TRANSCRIPTIONAL ACTIVATOR DEVR_DOSR"/>
    <property type="match status" value="1"/>
</dbReference>
<dbReference type="Gene3D" id="1.25.40.10">
    <property type="entry name" value="Tetratricopeptide repeat domain"/>
    <property type="match status" value="1"/>
</dbReference>
<dbReference type="SMART" id="SM00421">
    <property type="entry name" value="HTH_LUXR"/>
    <property type="match status" value="1"/>
</dbReference>
<dbReference type="Gene3D" id="1.10.10.10">
    <property type="entry name" value="Winged helix-like DNA-binding domain superfamily/Winged helix DNA-binding domain"/>
    <property type="match status" value="1"/>
</dbReference>
<dbReference type="Pfam" id="PF25873">
    <property type="entry name" value="WHD_MalT"/>
    <property type="match status" value="1"/>
</dbReference>
<dbReference type="GO" id="GO:0006355">
    <property type="term" value="P:regulation of DNA-templated transcription"/>
    <property type="evidence" value="ECO:0007669"/>
    <property type="project" value="InterPro"/>
</dbReference>
<dbReference type="SMART" id="SM00028">
    <property type="entry name" value="TPR"/>
    <property type="match status" value="5"/>
</dbReference>
<accession>A0A1Z3HU92</accession>
<dbReference type="GO" id="GO:0003677">
    <property type="term" value="F:DNA binding"/>
    <property type="evidence" value="ECO:0007669"/>
    <property type="project" value="UniProtKB-KW"/>
</dbReference>
<dbReference type="PROSITE" id="PS50043">
    <property type="entry name" value="HTH_LUXR_2"/>
    <property type="match status" value="1"/>
</dbReference>
<keyword evidence="6" id="KW-1185">Reference proteome</keyword>
<sequence length="922" mass="103761">MYRPILTSKLYIPPPRPNAVVRPRLIERLNAGLHYKLTLISAAAGFGKTTLLSEWIAVCEQPVAWLSLDEEHNDPTRFLIYVVSALQTLTLSKVKGETQLGEGVLRALKSPQPPPLNSLLTTLINEITAVSENVILVLDDYHRIESEPVDQAMEFWVQHLPPSCMHLVIATREDPPLPLARLRAGGQLTELRAPDLRFTQVETAEFLNQVMDLNLSIEEITALENRTEGWITGLQLAAISLQGRQDTTTFIKSFSGSHYFVLDYLIEEILEQQPESIQNFLLSTSILDRLCGSLCDAVLSQASTPGQEILEYLERTNLLLVPLDDKREWYRYHHLFTDALQVRLTQGHPDHVAELHLRACAWYEQNNLRPNAIHHALAARHFERAADLIELEWSANSGSYYQNATWTEWVKTLPNELVRTRTTLSIGLAWELLFSGQLQAAENRLKDADRLLELTVNTRDSLETSPSSQDEKTFRSQQGLLGVAWAFHAQALSDNAGTIKHARQTLNLLSETNHYIAGLASSLLGLAYWRDGDLEMAVQYMSDAIARLRTTGHLLFAISGIYTLAGIKIAQGRLFDAVNLYKEALLFATAQGEPVLPGTTDLHLGLSQLYHEQGNEEAAKQHLQKCETLDKRAALPEWPYGLYLFQAQLKVEQGELDDALKLLEEAGQLYRRSPVPNLCPVAALKTRVWLRQGRLAEALSWVREQDLSIDDKLNYLQEFEYITFARVLIVQYRRDQTDETFQKAMKLLTQLYSAAEAGGRSGSMIEILILQAIINEAQGHISSALQFLERALTLAETEGYLRIFVNEGQPMARLLYEALARKITPNYVQRVLTAFPLNELEPKKSLKTQPQAARLLEPLSKREIEVLHLIAEGRTNQEIATILFLSVNTVKVHTRNIYGKLDAHHRAGAVAKARALGVLSST</sequence>
<dbReference type="SUPFAM" id="SSF48452">
    <property type="entry name" value="TPR-like"/>
    <property type="match status" value="1"/>
</dbReference>
<feature type="domain" description="HTH luxR-type" evidence="4">
    <location>
        <begin position="852"/>
        <end position="917"/>
    </location>
</feature>
<proteinExistence type="predicted"/>
<reference evidence="5 6" key="1">
    <citation type="journal article" date="2016" name="Biochim. Biophys. Acta">
        <title>Characterization of red-shifted phycobilisomes isolated from the chlorophyll f-containing cyanobacterium Halomicronema hongdechloris.</title>
        <authorList>
            <person name="Li Y."/>
            <person name="Lin Y."/>
            <person name="Garvey C.J."/>
            <person name="Birch D."/>
            <person name="Corkery R.W."/>
            <person name="Loughlin P.C."/>
            <person name="Scheer H."/>
            <person name="Willows R.D."/>
            <person name="Chen M."/>
        </authorList>
    </citation>
    <scope>NUCLEOTIDE SEQUENCE [LARGE SCALE GENOMIC DNA]</scope>
    <source>
        <strain evidence="5 6">C2206</strain>
    </source>
</reference>
<gene>
    <name evidence="5" type="ORF">XM38_046690</name>
</gene>
<dbReference type="OrthoDB" id="1137593at2"/>
<dbReference type="InterPro" id="IPR041617">
    <property type="entry name" value="TPR_MalT"/>
</dbReference>
<evidence type="ECO:0000256" key="2">
    <source>
        <dbReference type="ARBA" id="ARBA00023125"/>
    </source>
</evidence>
<dbReference type="InterPro" id="IPR016032">
    <property type="entry name" value="Sig_transdc_resp-reg_C-effctor"/>
</dbReference>
<dbReference type="PRINTS" id="PR00038">
    <property type="entry name" value="HTHLUXR"/>
</dbReference>
<evidence type="ECO:0000313" key="6">
    <source>
        <dbReference type="Proteomes" id="UP000191901"/>
    </source>
</evidence>
<dbReference type="KEGG" id="hhg:XM38_046690"/>
<dbReference type="InterPro" id="IPR036388">
    <property type="entry name" value="WH-like_DNA-bd_sf"/>
</dbReference>
<dbReference type="InterPro" id="IPR000792">
    <property type="entry name" value="Tscrpt_reg_LuxR_C"/>
</dbReference>
<dbReference type="PANTHER" id="PTHR44688">
    <property type="entry name" value="DNA-BINDING TRANSCRIPTIONAL ACTIVATOR DEVR_DOSR"/>
    <property type="match status" value="1"/>
</dbReference>
<dbReference type="SUPFAM" id="SSF46894">
    <property type="entry name" value="C-terminal effector domain of the bipartite response regulators"/>
    <property type="match status" value="1"/>
</dbReference>
<dbReference type="InterPro" id="IPR059106">
    <property type="entry name" value="WHD_MalT"/>
</dbReference>
<keyword evidence="1" id="KW-0805">Transcription regulation</keyword>
<dbReference type="Proteomes" id="UP000191901">
    <property type="component" value="Chromosome"/>
</dbReference>